<dbReference type="SUPFAM" id="SSF48371">
    <property type="entry name" value="ARM repeat"/>
    <property type="match status" value="3"/>
</dbReference>
<dbReference type="SMART" id="SM01349">
    <property type="entry name" value="TOG"/>
    <property type="match status" value="1"/>
</dbReference>
<evidence type="ECO:0000256" key="3">
    <source>
        <dbReference type="SAM" id="Coils"/>
    </source>
</evidence>
<evidence type="ECO:0000256" key="2">
    <source>
        <dbReference type="PROSITE-ProRule" id="PRU00103"/>
    </source>
</evidence>
<dbReference type="Gene3D" id="1.25.10.10">
    <property type="entry name" value="Leucine-rich Repeat Variant"/>
    <property type="match status" value="4"/>
</dbReference>
<evidence type="ECO:0000313" key="6">
    <source>
        <dbReference type="EMBL" id="KAJ2778510.1"/>
    </source>
</evidence>
<feature type="domain" description="TOG" evidence="5">
    <location>
        <begin position="1378"/>
        <end position="1613"/>
    </location>
</feature>
<dbReference type="GO" id="GO:0034198">
    <property type="term" value="P:cellular response to amino acid starvation"/>
    <property type="evidence" value="ECO:0007669"/>
    <property type="project" value="TreeGrafter"/>
</dbReference>
<accession>A0A9W8HBW3</accession>
<keyword evidence="7" id="KW-1185">Reference proteome</keyword>
<dbReference type="Pfam" id="PF24984">
    <property type="entry name" value="HEAT_EF3_GNC1"/>
    <property type="match status" value="1"/>
</dbReference>
<keyword evidence="1" id="KW-0677">Repeat</keyword>
<feature type="region of interest" description="Disordered" evidence="4">
    <location>
        <begin position="2372"/>
        <end position="2391"/>
    </location>
</feature>
<evidence type="ECO:0000256" key="1">
    <source>
        <dbReference type="ARBA" id="ARBA00022737"/>
    </source>
</evidence>
<dbReference type="PANTHER" id="PTHR23346">
    <property type="entry name" value="TRANSLATIONAL ACTIVATOR GCN1-RELATED"/>
    <property type="match status" value="1"/>
</dbReference>
<dbReference type="InterPro" id="IPR022716">
    <property type="entry name" value="Gcn1_N"/>
</dbReference>
<evidence type="ECO:0000256" key="4">
    <source>
        <dbReference type="SAM" id="MobiDB-lite"/>
    </source>
</evidence>
<feature type="compositionally biased region" description="Acidic residues" evidence="4">
    <location>
        <begin position="1892"/>
        <end position="1918"/>
    </location>
</feature>
<protein>
    <submittedName>
        <fullName evidence="6">Translational activator of GCN4</fullName>
    </submittedName>
</protein>
<feature type="region of interest" description="Disordered" evidence="4">
    <location>
        <begin position="2837"/>
        <end position="2863"/>
    </location>
</feature>
<feature type="compositionally biased region" description="Basic and acidic residues" evidence="4">
    <location>
        <begin position="2853"/>
        <end position="2863"/>
    </location>
</feature>
<dbReference type="InterPro" id="IPR011989">
    <property type="entry name" value="ARM-like"/>
</dbReference>
<dbReference type="Pfam" id="PF24987">
    <property type="entry name" value="HEAT_EF3_N"/>
    <property type="match status" value="2"/>
</dbReference>
<dbReference type="InterPro" id="IPR021133">
    <property type="entry name" value="HEAT_type_2"/>
</dbReference>
<feature type="repeat" description="HEAT" evidence="2">
    <location>
        <begin position="1475"/>
        <end position="1511"/>
    </location>
</feature>
<feature type="repeat" description="HEAT" evidence="2">
    <location>
        <begin position="1673"/>
        <end position="1711"/>
    </location>
</feature>
<feature type="repeat" description="HEAT" evidence="2">
    <location>
        <begin position="2082"/>
        <end position="2118"/>
    </location>
</feature>
<evidence type="ECO:0000313" key="7">
    <source>
        <dbReference type="Proteomes" id="UP001140217"/>
    </source>
</evidence>
<reference evidence="6" key="1">
    <citation type="submission" date="2022-07" db="EMBL/GenBank/DDBJ databases">
        <title>Phylogenomic reconstructions and comparative analyses of Kickxellomycotina fungi.</title>
        <authorList>
            <person name="Reynolds N.K."/>
            <person name="Stajich J.E."/>
            <person name="Barry K."/>
            <person name="Grigoriev I.V."/>
            <person name="Crous P."/>
            <person name="Smith M.E."/>
        </authorList>
    </citation>
    <scope>NUCLEOTIDE SEQUENCE</scope>
    <source>
        <strain evidence="6">NBRC 105414</strain>
    </source>
</reference>
<dbReference type="PANTHER" id="PTHR23346:SF7">
    <property type="entry name" value="STALLED RIBOSOME SENSOR GCN1"/>
    <property type="match status" value="1"/>
</dbReference>
<dbReference type="Pfam" id="PF24916">
    <property type="entry name" value="HEAT_GCN1_fung"/>
    <property type="match status" value="1"/>
</dbReference>
<dbReference type="GO" id="GO:0019887">
    <property type="term" value="F:protein kinase regulator activity"/>
    <property type="evidence" value="ECO:0007669"/>
    <property type="project" value="TreeGrafter"/>
</dbReference>
<evidence type="ECO:0000259" key="5">
    <source>
        <dbReference type="SMART" id="SM01349"/>
    </source>
</evidence>
<dbReference type="Pfam" id="PF12074">
    <property type="entry name" value="Gcn1_N"/>
    <property type="match status" value="1"/>
</dbReference>
<feature type="coiled-coil region" evidence="3">
    <location>
        <begin position="821"/>
        <end position="858"/>
    </location>
</feature>
<name>A0A9W8HBW3_9FUNG</name>
<dbReference type="OrthoDB" id="5148094at2759"/>
<feature type="region of interest" description="Disordered" evidence="4">
    <location>
        <begin position="1873"/>
        <end position="1918"/>
    </location>
</feature>
<dbReference type="EMBL" id="JANBUL010000225">
    <property type="protein sequence ID" value="KAJ2778510.1"/>
    <property type="molecule type" value="Genomic_DNA"/>
</dbReference>
<proteinExistence type="predicted"/>
<dbReference type="InterPro" id="IPR034085">
    <property type="entry name" value="TOG"/>
</dbReference>
<dbReference type="Pfam" id="PF23271">
    <property type="entry name" value="HEAT_GCN1"/>
    <property type="match status" value="1"/>
</dbReference>
<dbReference type="GO" id="GO:0005829">
    <property type="term" value="C:cytosol"/>
    <property type="evidence" value="ECO:0007669"/>
    <property type="project" value="TreeGrafter"/>
</dbReference>
<gene>
    <name evidence="6" type="primary">GCN1</name>
    <name evidence="6" type="ORF">H4R18_004556</name>
</gene>
<dbReference type="InterPro" id="IPR016024">
    <property type="entry name" value="ARM-type_fold"/>
</dbReference>
<feature type="repeat" description="HEAT" evidence="2">
    <location>
        <begin position="1554"/>
        <end position="1592"/>
    </location>
</feature>
<keyword evidence="3" id="KW-0175">Coiled coil</keyword>
<dbReference type="PROSITE" id="PS50077">
    <property type="entry name" value="HEAT_REPEAT"/>
    <property type="match status" value="4"/>
</dbReference>
<dbReference type="Proteomes" id="UP001140217">
    <property type="component" value="Unassembled WGS sequence"/>
</dbReference>
<comment type="caution">
    <text evidence="6">The sequence shown here is derived from an EMBL/GenBank/DDBJ whole genome shotgun (WGS) entry which is preliminary data.</text>
</comment>
<dbReference type="GO" id="GO:0006417">
    <property type="term" value="P:regulation of translation"/>
    <property type="evidence" value="ECO:0007669"/>
    <property type="project" value="TreeGrafter"/>
</dbReference>
<feature type="compositionally biased region" description="Gly residues" evidence="4">
    <location>
        <begin position="2376"/>
        <end position="2387"/>
    </location>
</feature>
<sequence>MDEGFSWKRQMEGVVGRLAGSSVRGRVAALAELEAAVGAHGLTEREATGVVVVLRRTAGEYADRASRAAAAAVVRALATQRPAAVVGPALAAGLGPAAERAQPGRGAAAATRVVLLSWITAALAGMGPAAAAAGGDAWRRLVAMAARLLWSVGPTEPPARDGSGRRERALGLAARRSVWRMVRAAPGLAAPLLDALAADAEALGEAAAALAGNVASAAMRARGSAGRDAAAAVAAARGQIVRLIDERLISSRARVSYSSAAAVGEFLRAHVGGAGFAAAFGKSIGKMLVRAPESVLPTCLWLVQALERDLADLAGLYADVIVGPAAGTLLRSSDAGVRAAAAALVEFLSAAPATEAAAEAAAAALTGPLEAGRFGQPDQRAAAYAVAGAVRAGPDGARASSAAIAAALVRMAARETHDAPAAALFAALGAHVGVLLDRLAAAPGDAAAAAALRGVVGAAERGLALPDRAAALRRGWAAAAVGEPLWQRVGAEPRAAAAAELVAPVLRALAAVAERAAADPLAAGAQLGEAHVGLALALRAAPGWAAPAGIDAARLRALAAAPHKSLVLWDKAFHRCAAPPDAAWLLRAAHMLFAGGCDDARLAALAAWTLAAEPRAAALDALAAMSRAAPARLWATVGAPLLLPGSSYAAAVDAAGRARVLAAVAAGITRDLDAAADLLVAMAPAWHHPAVAPAGQWIALVQRAGVDPAVLCRERLGELVAMAAGSGDHDDQDQDQDQDAVRSAIAHSLVLVGGEDAARRLLEAAHAAVDPDALAAITDEDLAVWRTPAGQLHHDPLAAAAAAAGKSERPGKQGSSADAWVAELQAEIARKKGQAPRLTRAEEELVARQAAAEDAVRRRVARARAGLRRALRLVRAVAGVRHVAGAAMADMARVAVARAVVGGGARACAALAGDDVAAAVAAMGAAADGVAPALRAAVGAGLLRARGLGAALAPAWRQEPLPELASRVLFQLRVGCEAAPLPPAGFNFVLPLLQAAADAGGWGRAAPRAVEDHDEYAQLDPASEQLAMAADLLRMHAHLGCMRAMPRREMLALLVQLMAAHPPLLPACRAALVGLAAEMEGSDAPPERAVLLAALAQPDSAVRCACLAALDYADLTDLDYAPLIWLNAAGQGQGQGAPALDENARLAAALWADNSMELCPALVADLVPLLASPAAEIRACCARALAMALAELPAAEIDAAIDAALADLQAAYHAWLPSLDPDYDEFGIVVPGTQHRVDAPAPRIAVADALLHVAPLLATPAHVQRLLRFLVEDRVLGERDAAVRARMLDAGACAVETHGARWADHLMPTLERFLAARDAGSDAHDHIREGVVVLLGRLAQHLPADQDARVAAAVDQLLDTLSTPSEPVQSAVSQCLPPLAKRIDDDAKLAAVVERLMHMTLAAEKYSHRRGGAFGLAGVAKGRGLAMLKRFEIVDRLRAACEDRAAYQRREGALFAFETLAAAMGRLFEPYVIQFAPMLLALFSDPNADVRDAALDTARVIMQHISGHGVKLILPSTLAALADPHWRTKKGSVEVLGAMAYCAPKQLSIALPTVVPRIIDVLTDTHGQVADAARRALVRFGEVINNPEIQHLVPVLLAALDDPAAKTDPALRALLHTAFVHYIDAPSLALVVPILQRGMRARAAVTKRNAAQIMGSMATLTDPKDLTPYLPDLVPLVRAVLTDPVPEARATAAKALGSLVQRLREDCFPNLVADLVTVLKSDASGVDRAGAAQGLSEVLSGIGVERLEGLLPEVVANCRSPRVPVREGFMTLLVYLPTTFGDGFQQFLPQALPLVLAGLADESELVRGAAQRAGRILVAAFARSAMDTLLPDLLASMQNEAWRIRHSSIELLGEFLFRVAGITDRSADRSLFASSASATGQSGGGDNSGATDQDDDAEDEDENERADSEEDEDEDEDQAALMSNLREVLNQNLGVERCRSVLAALYVARSDVAAMVRQAAFGVWKGVVSNTPRTVRECLPTIMEIVLVGLSSDEHDRRTTAARTLGDLVHKLGEAVMSQIVPILENALRVETATTTTTAAAVSGSSSSCCSCSSSRHGVFVGLSEILAATGRAYIDAYTDAMIPLVRRGLCDDDVMVREAAATAFNGLQQTVGTRVIDLVVPPLLNALTQSDSGGGGADAAPSSSALAADDGIKPENALEALRELMAVRANVVFPVLIPTLTAVPVSAFNARALSSLIQVSGGALGRRLPQILVALFESFPAHHHRANGGSGDAEAEAALRATVTAIAAAAVRDEAALEALMMQLHESVKVGESVDLATAPRDASRVAEACRALGAMYQASGPASAARGRTPLGAHVVDWLRILIDLLGAQGCRPVVEASWAALDALCRAIPKDDYDGYVGPVSRAVQHATEALPRGGGGGGGGGSGHRTLPGFNLPKGVGPLLPIYSQGLLAGSADTKERAVRGIARLVRFTEPDALRPFATGITGPLIRIVGDRHPPQVKAAILATLGLLLEQIPALMRPFLPQLQRTFMRGLGEPEDVVRRRAAAALAALIPLQARLDPLVLELTAGAQRADGPGMRNAMMRAICAVVQAPNAADNLSPASVQAIEAVVVGGAEGSLASSSPVGGDGDARWQALRSEAFGGLCGVVDRESALRLVAQHAAVDARDAPAEQAAKLGCLAAVLAAQPALVADSPQLVARLVDGVGAALTPGGGNVRQVQAMIPAVRVAKCALMDAGVTPGGSEALGALVQALVRVVAGPEPGGGAFDSDTQHAALAALKTLAKHRYAEAIHPVRAAVVQAAMAHVRARVITVKLAAERCALYALRLARVPRESFDGSEDALRAYVDEVGGPASDKGRQVLDYHRRVLNKLADATRELDYASDDEDDPSRPAPAHEADSDIEA</sequence>
<dbReference type="InterPro" id="IPR056809">
    <property type="entry name" value="HEAT_GCN1_fung"/>
</dbReference>
<dbReference type="InterPro" id="IPR057546">
    <property type="entry name" value="HEAT_GCN1"/>
</dbReference>
<organism evidence="6 7">
    <name type="scientific">Coemansia javaensis</name>
    <dbReference type="NCBI Taxonomy" id="2761396"/>
    <lineage>
        <taxon>Eukaryota</taxon>
        <taxon>Fungi</taxon>
        <taxon>Fungi incertae sedis</taxon>
        <taxon>Zoopagomycota</taxon>
        <taxon>Kickxellomycotina</taxon>
        <taxon>Kickxellomycetes</taxon>
        <taxon>Kickxellales</taxon>
        <taxon>Kickxellaceae</taxon>
        <taxon>Coemansia</taxon>
    </lineage>
</organism>